<dbReference type="InterPro" id="IPR020843">
    <property type="entry name" value="ER"/>
</dbReference>
<dbReference type="Pfam" id="PF08240">
    <property type="entry name" value="ADH_N"/>
    <property type="match status" value="1"/>
</dbReference>
<accession>A0AAD1E8N8</accession>
<name>A0AAD1E8N8_9PSED</name>
<protein>
    <submittedName>
        <fullName evidence="2">Bifunctional protein: zinc-containing alcohol dehydrogenase</fullName>
    </submittedName>
</protein>
<evidence type="ECO:0000313" key="2">
    <source>
        <dbReference type="EMBL" id="AZE31610.1"/>
    </source>
</evidence>
<dbReference type="Gene3D" id="3.90.180.10">
    <property type="entry name" value="Medium-chain alcohol dehydrogenases, catalytic domain"/>
    <property type="match status" value="1"/>
</dbReference>
<evidence type="ECO:0000313" key="3">
    <source>
        <dbReference type="Proteomes" id="UP000280455"/>
    </source>
</evidence>
<proteinExistence type="predicted"/>
<dbReference type="AlphaFoldDB" id="A0AAD1E8N8"/>
<dbReference type="InterPro" id="IPR052733">
    <property type="entry name" value="Chloroplast_QOR"/>
</dbReference>
<dbReference type="EMBL" id="CP027750">
    <property type="protein sequence ID" value="AZE31610.1"/>
    <property type="molecule type" value="Genomic_DNA"/>
</dbReference>
<dbReference type="RefSeq" id="WP_124302050.1">
    <property type="nucleotide sequence ID" value="NZ_CP027750.1"/>
</dbReference>
<dbReference type="Proteomes" id="UP000280455">
    <property type="component" value="Chromosome"/>
</dbReference>
<feature type="domain" description="Enoyl reductase (ER)" evidence="1">
    <location>
        <begin position="10"/>
        <end position="312"/>
    </location>
</feature>
<dbReference type="InterPro" id="IPR036291">
    <property type="entry name" value="NAD(P)-bd_dom_sf"/>
</dbReference>
<dbReference type="PANTHER" id="PTHR44013:SF1">
    <property type="entry name" value="ZINC-TYPE ALCOHOL DEHYDROGENASE-LIKE PROTEIN C16A3.02C"/>
    <property type="match status" value="1"/>
</dbReference>
<dbReference type="GO" id="GO:0016491">
    <property type="term" value="F:oxidoreductase activity"/>
    <property type="evidence" value="ECO:0007669"/>
    <property type="project" value="InterPro"/>
</dbReference>
<dbReference type="PANTHER" id="PTHR44013">
    <property type="entry name" value="ZINC-TYPE ALCOHOL DEHYDROGENASE-LIKE PROTEIN C16A3.02C"/>
    <property type="match status" value="1"/>
</dbReference>
<dbReference type="InterPro" id="IPR011032">
    <property type="entry name" value="GroES-like_sf"/>
</dbReference>
<dbReference type="Pfam" id="PF13602">
    <property type="entry name" value="ADH_zinc_N_2"/>
    <property type="match status" value="1"/>
</dbReference>
<dbReference type="InterPro" id="IPR013154">
    <property type="entry name" value="ADH-like_N"/>
</dbReference>
<dbReference type="SUPFAM" id="SSF50129">
    <property type="entry name" value="GroES-like"/>
    <property type="match status" value="1"/>
</dbReference>
<reference evidence="2 3" key="1">
    <citation type="submission" date="2018-03" db="EMBL/GenBank/DDBJ databases">
        <title>Diversity of phytobeneficial traits revealed by whole-genome analysis of worldwide-isolated phenazine-producing Pseudomonas spp.</title>
        <authorList>
            <person name="Biessy A."/>
            <person name="Novinscak A."/>
            <person name="Blom J."/>
            <person name="Leger G."/>
            <person name="Thomashow L.S."/>
            <person name="Cazorla F.M."/>
            <person name="Josic D."/>
            <person name="Filion M."/>
        </authorList>
    </citation>
    <scope>NUCLEOTIDE SEQUENCE [LARGE SCALE GENOMIC DNA]</scope>
    <source>
        <strain evidence="2 3">ChPhzS24</strain>
    </source>
</reference>
<dbReference type="CDD" id="cd05289">
    <property type="entry name" value="MDR_like_2"/>
    <property type="match status" value="1"/>
</dbReference>
<dbReference type="SUPFAM" id="SSF51735">
    <property type="entry name" value="NAD(P)-binding Rossmann-fold domains"/>
    <property type="match status" value="1"/>
</dbReference>
<sequence>MQSVAVGAFGAAPALIKIAKPVPQAGQVLVRLQASGLNPFDWRLGDGILKDKLPHSFPLVLGVDGAGVIEATGPGVRRFKAGDQVVGQFLFGRVGEGSFADYAVIDENAVLSHYPNTLTATSAAALPTAGITALQLCQRLDLPVGSTVLIVGATGGVGSFLTQLAVMKGLRVIATATHDAAAQMRALGAGATLDYHETTLERWVNEHVPERIDGLVDLVSDATVFTAHLALVRRGGVALSTVWSAQADELDKRGITGGNFEIKATTQDLDVLVTAVAAGKLAVRIDRQISLADVPAALAANRAGGARGKTVVVM</sequence>
<gene>
    <name evidence="2" type="ORF">C4K07_4847</name>
</gene>
<evidence type="ECO:0000259" key="1">
    <source>
        <dbReference type="SMART" id="SM00829"/>
    </source>
</evidence>
<dbReference type="SMART" id="SM00829">
    <property type="entry name" value="PKS_ER"/>
    <property type="match status" value="1"/>
</dbReference>
<organism evidence="2 3">
    <name type="scientific">Pseudomonas chlororaphis subsp. aureofaciens</name>
    <dbReference type="NCBI Taxonomy" id="587851"/>
    <lineage>
        <taxon>Bacteria</taxon>
        <taxon>Pseudomonadati</taxon>
        <taxon>Pseudomonadota</taxon>
        <taxon>Gammaproteobacteria</taxon>
        <taxon>Pseudomonadales</taxon>
        <taxon>Pseudomonadaceae</taxon>
        <taxon>Pseudomonas</taxon>
    </lineage>
</organism>
<dbReference type="Gene3D" id="3.40.50.720">
    <property type="entry name" value="NAD(P)-binding Rossmann-like Domain"/>
    <property type="match status" value="1"/>
</dbReference>